<evidence type="ECO:0000256" key="4">
    <source>
        <dbReference type="ARBA" id="ARBA00023136"/>
    </source>
</evidence>
<dbReference type="Pfam" id="PF01066">
    <property type="entry name" value="CDP-OH_P_transf"/>
    <property type="match status" value="1"/>
</dbReference>
<feature type="transmembrane region" description="Helical" evidence="6">
    <location>
        <begin position="80"/>
        <end position="95"/>
    </location>
</feature>
<comment type="similarity">
    <text evidence="2 5">Belongs to the CDP-alcohol phosphatidyltransferase class-I family.</text>
</comment>
<evidence type="ECO:0000313" key="8">
    <source>
        <dbReference type="Proteomes" id="UP001164746"/>
    </source>
</evidence>
<proteinExistence type="inferred from homology"/>
<feature type="transmembrane region" description="Helical" evidence="6">
    <location>
        <begin position="46"/>
        <end position="68"/>
    </location>
</feature>
<evidence type="ECO:0000256" key="5">
    <source>
        <dbReference type="RuleBase" id="RU003750"/>
    </source>
</evidence>
<feature type="transmembrane region" description="Helical" evidence="6">
    <location>
        <begin position="271"/>
        <end position="289"/>
    </location>
</feature>
<dbReference type="InterPro" id="IPR043130">
    <property type="entry name" value="CDP-OH_PTrfase_TM_dom"/>
</dbReference>
<evidence type="ECO:0000256" key="6">
    <source>
        <dbReference type="SAM" id="Phobius"/>
    </source>
</evidence>
<dbReference type="PROSITE" id="PS00379">
    <property type="entry name" value="CDP_ALCOHOL_P_TRANSF"/>
    <property type="match status" value="1"/>
</dbReference>
<dbReference type="EMBL" id="CP111015">
    <property type="protein sequence ID" value="WAR01769.1"/>
    <property type="molecule type" value="Genomic_DNA"/>
</dbReference>
<feature type="transmembrane region" description="Helical" evidence="6">
    <location>
        <begin position="167"/>
        <end position="189"/>
    </location>
</feature>
<comment type="subcellular location">
    <subcellularLocation>
        <location evidence="1">Membrane</location>
    </subcellularLocation>
</comment>
<dbReference type="Proteomes" id="UP001164746">
    <property type="component" value="Chromosome 4"/>
</dbReference>
<protein>
    <submittedName>
        <fullName evidence="7">CEPT1-like protein</fullName>
    </submittedName>
</protein>
<dbReference type="InterPro" id="IPR000462">
    <property type="entry name" value="CDP-OH_P_trans"/>
</dbReference>
<gene>
    <name evidence="7" type="ORF">MAR_008327</name>
</gene>
<dbReference type="InterPro" id="IPR014472">
    <property type="entry name" value="CHOPT"/>
</dbReference>
<dbReference type="Gene3D" id="1.20.120.1760">
    <property type="match status" value="1"/>
</dbReference>
<accession>A0ABY7DY08</accession>
<sequence length="326" mass="36855">MAAELLTTKQIKSLKEHKYKAEGQSFSEPLMQMYWKWLVEQIPLTWAPNTLTLVGLLMNVISTLFLIIYSPDGNSEAPRWVYFFCAIGLFVYQSLDAIDGKQARRTQTNTPLGELFDHGCDSLSTVFVMLGCCLALKLGQNPMVLMFEVCLSEVCFYMAHWQTYLPIIGIPLRFVCVICSSIPSFFFIYKTSTMILQGGAGKNKSTVATSIYTDQPSLYLLSFGFVVSKVTNSLVVAHMCKSEMHLLDWSLMGPMMLFMNQYFNSKIPENFLLWIVFILSAQGWLTYSYRICGEICAHLNIYCFNITETPSGNKGATNGQKEKNSN</sequence>
<evidence type="ECO:0000256" key="1">
    <source>
        <dbReference type="ARBA" id="ARBA00004370"/>
    </source>
</evidence>
<keyword evidence="6" id="KW-1133">Transmembrane helix</keyword>
<dbReference type="PANTHER" id="PTHR10414">
    <property type="entry name" value="ETHANOLAMINEPHOSPHOTRANSFERASE"/>
    <property type="match status" value="1"/>
</dbReference>
<dbReference type="PANTHER" id="PTHR10414:SF37">
    <property type="entry name" value="BB IN A BOXCAR, ISOFORM C"/>
    <property type="match status" value="1"/>
</dbReference>
<name>A0ABY7DY08_MYAAR</name>
<keyword evidence="6" id="KW-0812">Transmembrane</keyword>
<dbReference type="InterPro" id="IPR048254">
    <property type="entry name" value="CDP_ALCOHOL_P_TRANSF_CS"/>
</dbReference>
<evidence type="ECO:0000313" key="7">
    <source>
        <dbReference type="EMBL" id="WAR01769.1"/>
    </source>
</evidence>
<organism evidence="7 8">
    <name type="scientific">Mya arenaria</name>
    <name type="common">Soft-shell clam</name>
    <dbReference type="NCBI Taxonomy" id="6604"/>
    <lineage>
        <taxon>Eukaryota</taxon>
        <taxon>Metazoa</taxon>
        <taxon>Spiralia</taxon>
        <taxon>Lophotrochozoa</taxon>
        <taxon>Mollusca</taxon>
        <taxon>Bivalvia</taxon>
        <taxon>Autobranchia</taxon>
        <taxon>Heteroconchia</taxon>
        <taxon>Euheterodonta</taxon>
        <taxon>Imparidentia</taxon>
        <taxon>Neoheterodontei</taxon>
        <taxon>Myida</taxon>
        <taxon>Myoidea</taxon>
        <taxon>Myidae</taxon>
        <taxon>Mya</taxon>
    </lineage>
</organism>
<evidence type="ECO:0000256" key="2">
    <source>
        <dbReference type="ARBA" id="ARBA00010441"/>
    </source>
</evidence>
<keyword evidence="8" id="KW-1185">Reference proteome</keyword>
<reference evidence="7" key="1">
    <citation type="submission" date="2022-11" db="EMBL/GenBank/DDBJ databases">
        <title>Centuries of genome instability and evolution in soft-shell clam transmissible cancer (bioRxiv).</title>
        <authorList>
            <person name="Hart S.F.M."/>
            <person name="Yonemitsu M.A."/>
            <person name="Giersch R.M."/>
            <person name="Beal B.F."/>
            <person name="Arriagada G."/>
            <person name="Davis B.W."/>
            <person name="Ostrander E.A."/>
            <person name="Goff S.P."/>
            <person name="Metzger M.J."/>
        </authorList>
    </citation>
    <scope>NUCLEOTIDE SEQUENCE</scope>
    <source>
        <strain evidence="7">MELC-2E11</strain>
        <tissue evidence="7">Siphon/mantle</tissue>
    </source>
</reference>
<evidence type="ECO:0000256" key="3">
    <source>
        <dbReference type="ARBA" id="ARBA00022679"/>
    </source>
</evidence>
<keyword evidence="4 6" id="KW-0472">Membrane</keyword>
<feature type="transmembrane region" description="Helical" evidence="6">
    <location>
        <begin position="115"/>
        <end position="136"/>
    </location>
</feature>
<keyword evidence="3 5" id="KW-0808">Transferase</keyword>